<dbReference type="PANTHER" id="PTHR44845:SF4">
    <property type="entry name" value="NONRIBOSOMAL PEPTIDE SYNTHASE INPA"/>
    <property type="match status" value="1"/>
</dbReference>
<dbReference type="AlphaFoldDB" id="A0A1G4B9L9"/>
<proteinExistence type="predicted"/>
<evidence type="ECO:0000313" key="4">
    <source>
        <dbReference type="EMBL" id="OHE98093.1"/>
    </source>
</evidence>
<keyword evidence="5" id="KW-1185">Reference proteome</keyword>
<keyword evidence="2" id="KW-0597">Phosphoprotein</keyword>
<dbReference type="PANTHER" id="PTHR44845">
    <property type="entry name" value="CARRIER DOMAIN-CONTAINING PROTEIN"/>
    <property type="match status" value="1"/>
</dbReference>
<dbReference type="Gene3D" id="3.30.300.30">
    <property type="match status" value="1"/>
</dbReference>
<protein>
    <recommendedName>
        <fullName evidence="3">Thioester reductase (TE) domain-containing protein</fullName>
    </recommendedName>
</protein>
<gene>
    <name evidence="4" type="ORF">CORC01_06607</name>
</gene>
<dbReference type="STRING" id="1209926.A0A1G4B9L9"/>
<dbReference type="Proteomes" id="UP000176998">
    <property type="component" value="Unassembled WGS sequence"/>
</dbReference>
<dbReference type="Gene3D" id="3.40.50.720">
    <property type="entry name" value="NAD(P)-binding Rossmann-like Domain"/>
    <property type="match status" value="1"/>
</dbReference>
<dbReference type="EMBL" id="MJBS01000050">
    <property type="protein sequence ID" value="OHE98093.1"/>
    <property type="molecule type" value="Genomic_DNA"/>
</dbReference>
<organism evidence="4 5">
    <name type="scientific">Colletotrichum orchidophilum</name>
    <dbReference type="NCBI Taxonomy" id="1209926"/>
    <lineage>
        <taxon>Eukaryota</taxon>
        <taxon>Fungi</taxon>
        <taxon>Dikarya</taxon>
        <taxon>Ascomycota</taxon>
        <taxon>Pezizomycotina</taxon>
        <taxon>Sordariomycetes</taxon>
        <taxon>Hypocreomycetidae</taxon>
        <taxon>Glomerellales</taxon>
        <taxon>Glomerellaceae</taxon>
        <taxon>Colletotrichum</taxon>
    </lineage>
</organism>
<keyword evidence="1" id="KW-0596">Phosphopantetheine</keyword>
<dbReference type="SUPFAM" id="SSF56801">
    <property type="entry name" value="Acetyl-CoA synthetase-like"/>
    <property type="match status" value="1"/>
</dbReference>
<accession>A0A1G4B9L9</accession>
<evidence type="ECO:0000313" key="5">
    <source>
        <dbReference type="Proteomes" id="UP000176998"/>
    </source>
</evidence>
<dbReference type="RefSeq" id="XP_022475245.1">
    <property type="nucleotide sequence ID" value="XM_022618247.1"/>
</dbReference>
<evidence type="ECO:0000256" key="2">
    <source>
        <dbReference type="ARBA" id="ARBA00022553"/>
    </source>
</evidence>
<dbReference type="OrthoDB" id="4895341at2759"/>
<dbReference type="InterPro" id="IPR013120">
    <property type="entry name" value="FAR_NAD-bd"/>
</dbReference>
<feature type="domain" description="Thioester reductase (TE)" evidence="3">
    <location>
        <begin position="84"/>
        <end position="166"/>
    </location>
</feature>
<sequence length="169" mass="18883">MKESAQQATDFLPYYMVPSVYLLADRALLSASGKLERRSVQHWLEQISADNLEPNTLTALYTMRRLRIVYISRGPQWDPEELAESTILERDVLEDVLAQSNAYGQTKLITGAIIQRAAAGDPRLAAKFAVVRPALIIGSSVDGVPNLDDFVWRVVMGCHAIRAFPEQPR</sequence>
<dbReference type="GeneID" id="34559757"/>
<name>A0A1G4B9L9_9PEZI</name>
<dbReference type="Pfam" id="PF07993">
    <property type="entry name" value="NAD_binding_4"/>
    <property type="match status" value="1"/>
</dbReference>
<evidence type="ECO:0000259" key="3">
    <source>
        <dbReference type="Pfam" id="PF07993"/>
    </source>
</evidence>
<evidence type="ECO:0000256" key="1">
    <source>
        <dbReference type="ARBA" id="ARBA00022450"/>
    </source>
</evidence>
<comment type="caution">
    <text evidence="4">The sequence shown here is derived from an EMBL/GenBank/DDBJ whole genome shotgun (WGS) entry which is preliminary data.</text>
</comment>
<reference evidence="4 5" key="1">
    <citation type="submission" date="2016-09" db="EMBL/GenBank/DDBJ databases">
        <authorList>
            <person name="Capua I."/>
            <person name="De Benedictis P."/>
            <person name="Joannis T."/>
            <person name="Lombin L.H."/>
            <person name="Cattoli G."/>
        </authorList>
    </citation>
    <scope>NUCLEOTIDE SEQUENCE [LARGE SCALE GENOMIC DNA]</scope>
    <source>
        <strain evidence="4 5">IMI 309357</strain>
    </source>
</reference>
<dbReference type="InterPro" id="IPR045851">
    <property type="entry name" value="AMP-bd_C_sf"/>
</dbReference>